<gene>
    <name evidence="1" type="ORF">AFUS01_LOCUS38872</name>
</gene>
<feature type="non-terminal residue" evidence="1">
    <location>
        <position position="91"/>
    </location>
</feature>
<organism evidence="1 2">
    <name type="scientific">Allacma fusca</name>
    <dbReference type="NCBI Taxonomy" id="39272"/>
    <lineage>
        <taxon>Eukaryota</taxon>
        <taxon>Metazoa</taxon>
        <taxon>Ecdysozoa</taxon>
        <taxon>Arthropoda</taxon>
        <taxon>Hexapoda</taxon>
        <taxon>Collembola</taxon>
        <taxon>Symphypleona</taxon>
        <taxon>Sminthuridae</taxon>
        <taxon>Allacma</taxon>
    </lineage>
</organism>
<dbReference type="AlphaFoldDB" id="A0A8J2LA24"/>
<protein>
    <recommendedName>
        <fullName evidence="3">DDE Tnp4 domain-containing protein</fullName>
    </recommendedName>
</protein>
<dbReference type="EMBL" id="CAJVCH010549645">
    <property type="protein sequence ID" value="CAG7828984.1"/>
    <property type="molecule type" value="Genomic_DNA"/>
</dbReference>
<dbReference type="Proteomes" id="UP000708208">
    <property type="component" value="Unassembled WGS sequence"/>
</dbReference>
<evidence type="ECO:0008006" key="3">
    <source>
        <dbReference type="Google" id="ProtNLM"/>
    </source>
</evidence>
<accession>A0A8J2LA24</accession>
<keyword evidence="2" id="KW-1185">Reference proteome</keyword>
<dbReference type="OrthoDB" id="8193319at2759"/>
<reference evidence="1" key="1">
    <citation type="submission" date="2021-06" db="EMBL/GenBank/DDBJ databases">
        <authorList>
            <person name="Hodson N. C."/>
            <person name="Mongue J. A."/>
            <person name="Jaron S. K."/>
        </authorList>
    </citation>
    <scope>NUCLEOTIDE SEQUENCE</scope>
</reference>
<sequence length="91" mass="10715">QRVFNYRLSRARRIIENSFGILVARWRLLLDTIYMTEVNAKWAILSCVCLHNWVRGKQQINGLYIPPGFVDNEDPVSHVVSPGTWRRFAER</sequence>
<evidence type="ECO:0000313" key="1">
    <source>
        <dbReference type="EMBL" id="CAG7828984.1"/>
    </source>
</evidence>
<evidence type="ECO:0000313" key="2">
    <source>
        <dbReference type="Proteomes" id="UP000708208"/>
    </source>
</evidence>
<feature type="non-terminal residue" evidence="1">
    <location>
        <position position="1"/>
    </location>
</feature>
<name>A0A8J2LA24_9HEXA</name>
<proteinExistence type="predicted"/>
<comment type="caution">
    <text evidence="1">The sequence shown here is derived from an EMBL/GenBank/DDBJ whole genome shotgun (WGS) entry which is preliminary data.</text>
</comment>